<keyword evidence="4" id="KW-1185">Reference proteome</keyword>
<feature type="transmembrane region" description="Helical" evidence="2">
    <location>
        <begin position="268"/>
        <end position="289"/>
    </location>
</feature>
<proteinExistence type="predicted"/>
<comment type="caution">
    <text evidence="3">The sequence shown here is derived from an EMBL/GenBank/DDBJ whole genome shotgun (WGS) entry which is preliminary data.</text>
</comment>
<dbReference type="EMBL" id="LSRX01000816">
    <property type="protein sequence ID" value="OLP88403.1"/>
    <property type="molecule type" value="Genomic_DNA"/>
</dbReference>
<keyword evidence="2" id="KW-0472">Membrane</keyword>
<evidence type="ECO:0000256" key="2">
    <source>
        <dbReference type="SAM" id="Phobius"/>
    </source>
</evidence>
<keyword evidence="2" id="KW-1133">Transmembrane helix</keyword>
<gene>
    <name evidence="3" type="ORF">AK812_SmicGene30270</name>
</gene>
<organism evidence="3 4">
    <name type="scientific">Symbiodinium microadriaticum</name>
    <name type="common">Dinoflagellate</name>
    <name type="synonym">Zooxanthella microadriatica</name>
    <dbReference type="NCBI Taxonomy" id="2951"/>
    <lineage>
        <taxon>Eukaryota</taxon>
        <taxon>Sar</taxon>
        <taxon>Alveolata</taxon>
        <taxon>Dinophyceae</taxon>
        <taxon>Suessiales</taxon>
        <taxon>Symbiodiniaceae</taxon>
        <taxon>Symbiodinium</taxon>
    </lineage>
</organism>
<name>A0A1Q9CZR1_SYMMI</name>
<feature type="transmembrane region" description="Helical" evidence="2">
    <location>
        <begin position="416"/>
        <end position="440"/>
    </location>
</feature>
<reference evidence="3 4" key="1">
    <citation type="submission" date="2016-02" db="EMBL/GenBank/DDBJ databases">
        <title>Genome analysis of coral dinoflagellate symbionts highlights evolutionary adaptations to a symbiotic lifestyle.</title>
        <authorList>
            <person name="Aranda M."/>
            <person name="Li Y."/>
            <person name="Liew Y.J."/>
            <person name="Baumgarten S."/>
            <person name="Simakov O."/>
            <person name="Wilson M."/>
            <person name="Piel J."/>
            <person name="Ashoor H."/>
            <person name="Bougouffa S."/>
            <person name="Bajic V.B."/>
            <person name="Ryu T."/>
            <person name="Ravasi T."/>
            <person name="Bayer T."/>
            <person name="Micklem G."/>
            <person name="Kim H."/>
            <person name="Bhak J."/>
            <person name="Lajeunesse T.C."/>
            <person name="Voolstra C.R."/>
        </authorList>
    </citation>
    <scope>NUCLEOTIDE SEQUENCE [LARGE SCALE GENOMIC DNA]</scope>
    <source>
        <strain evidence="3 4">CCMP2467</strain>
    </source>
</reference>
<evidence type="ECO:0000313" key="4">
    <source>
        <dbReference type="Proteomes" id="UP000186817"/>
    </source>
</evidence>
<feature type="transmembrane region" description="Helical" evidence="2">
    <location>
        <begin position="461"/>
        <end position="481"/>
    </location>
</feature>
<feature type="transmembrane region" description="Helical" evidence="2">
    <location>
        <begin position="493"/>
        <end position="511"/>
    </location>
</feature>
<dbReference type="Proteomes" id="UP000186817">
    <property type="component" value="Unassembled WGS sequence"/>
</dbReference>
<sequence>MDISRTSTFVSKTSTYASRSSSNIASERSLRVQIAPELLRGVPLHECLSGWAKHWSSSSGGMFSAREGIDSYTLSRQTDRFHNFLSHDWGTSRWLKLTALLVIFNSRAAAVATLVVSVFSGILRASGILPDGSWAVATGYLTFFICFCFWQRIRAVFKPRMVFLDKLCIAQHDAALKEQGIMGLAAFLDRSEKLTVLWSPRYFQRLWCTYEISTFLRKVDGNAQIEMMPVKLAFLLCVNAAKWFIMTIGAHIITDSSDHELRSLTRSLAVAGPCVLLAGSMVPWTYFVGIGMMEDLSKMPQQLTSFRIQDAGSACCSHNHRHPETHEAIGCDRDLVFATLRAWLGRSGDGTEKYLDGFNKLVRERLAPAVLKTVGGDRLPMGYTLYMTASCHIPFISNSIVALTRGPPAGYSGGDTVIWAVRICVDWAFISLLAVMTTRLNFFLCEYGFRILQKTTKKSRLGLAFLLSQLVILFVSGFWIGHLQLSYRLDDRSWLPLLPFLILLSLTTVLFRKGKRATSKESVKECRGDAADDGPHKEELPDIRADSETGSTFEV</sequence>
<feature type="transmembrane region" description="Helical" evidence="2">
    <location>
        <begin position="132"/>
        <end position="150"/>
    </location>
</feature>
<keyword evidence="2" id="KW-0812">Transmembrane</keyword>
<evidence type="ECO:0000256" key="1">
    <source>
        <dbReference type="SAM" id="MobiDB-lite"/>
    </source>
</evidence>
<feature type="transmembrane region" description="Helical" evidence="2">
    <location>
        <begin position="232"/>
        <end position="253"/>
    </location>
</feature>
<accession>A0A1Q9CZR1</accession>
<dbReference type="OrthoDB" id="413506at2759"/>
<feature type="transmembrane region" description="Helical" evidence="2">
    <location>
        <begin position="383"/>
        <end position="404"/>
    </location>
</feature>
<feature type="compositionally biased region" description="Basic and acidic residues" evidence="1">
    <location>
        <begin position="518"/>
        <end position="547"/>
    </location>
</feature>
<feature type="region of interest" description="Disordered" evidence="1">
    <location>
        <begin position="518"/>
        <end position="555"/>
    </location>
</feature>
<evidence type="ECO:0000313" key="3">
    <source>
        <dbReference type="EMBL" id="OLP88403.1"/>
    </source>
</evidence>
<dbReference type="AlphaFoldDB" id="A0A1Q9CZR1"/>
<feature type="transmembrane region" description="Helical" evidence="2">
    <location>
        <begin position="97"/>
        <end position="120"/>
    </location>
</feature>
<protein>
    <submittedName>
        <fullName evidence="3">Uncharacterized protein</fullName>
    </submittedName>
</protein>